<organism evidence="1 2">
    <name type="scientific">Xanthomonas perforans</name>
    <dbReference type="NCBI Taxonomy" id="442694"/>
    <lineage>
        <taxon>Bacteria</taxon>
        <taxon>Pseudomonadati</taxon>
        <taxon>Pseudomonadota</taxon>
        <taxon>Gammaproteobacteria</taxon>
        <taxon>Lysobacterales</taxon>
        <taxon>Lysobacteraceae</taxon>
        <taxon>Xanthomonas</taxon>
    </lineage>
</organism>
<gene>
    <name evidence="1" type="ORF">G3W61_20880</name>
</gene>
<reference evidence="1 2" key="1">
    <citation type="submission" date="2019-11" db="EMBL/GenBank/DDBJ databases">
        <title>Genome-resolved metagenomics to study the prevalence of co-infection and intraspecific heterogeneity among plant pathogen metapopulations.</title>
        <authorList>
            <person name="Newberry E."/>
            <person name="Bhandari R."/>
            <person name="Kemble J."/>
            <person name="Sikora E."/>
            <person name="Potnis N."/>
        </authorList>
    </citation>
    <scope>NUCLEOTIDE SEQUENCE [LARGE SCALE GENOMIC DNA]</scope>
    <source>
        <strain evidence="1">Xp_Tom_Tuscaloosa_18b</strain>
    </source>
</reference>
<accession>A0A6P0GZ40</accession>
<dbReference type="RefSeq" id="WP_127170489.1">
    <property type="nucleotide sequence ID" value="NZ_JAKHFX010000008.1"/>
</dbReference>
<evidence type="ECO:0000313" key="1">
    <source>
        <dbReference type="EMBL" id="NEL78667.1"/>
    </source>
</evidence>
<proteinExistence type="predicted"/>
<dbReference type="Proteomes" id="UP000471082">
    <property type="component" value="Unassembled WGS sequence"/>
</dbReference>
<dbReference type="EMBL" id="JAAGYU010000169">
    <property type="protein sequence ID" value="NEL78667.1"/>
    <property type="molecule type" value="Genomic_DNA"/>
</dbReference>
<protein>
    <submittedName>
        <fullName evidence="1">Uncharacterized protein</fullName>
    </submittedName>
</protein>
<comment type="caution">
    <text evidence="1">The sequence shown here is derived from an EMBL/GenBank/DDBJ whole genome shotgun (WGS) entry which is preliminary data.</text>
</comment>
<evidence type="ECO:0000313" key="2">
    <source>
        <dbReference type="Proteomes" id="UP000471082"/>
    </source>
</evidence>
<sequence>MTTLVRARIDVAFHDLATRIYANAEEAKSRLCGTSCTASDRQPIFTGYTYVAGARIEYNVALPMYDDYPWVEECFYHVSRAVNLKFPAMGLLQARAHIGATWETARAMVESISFQSDNCLDEDWNEFGYITAVKLLDTFGKVVDTISNRSLWIQDSQVVGDVKSMKEREVALRNESALEGCWDNHDTARSLSSMADSIADQISIIEYRSRLVA</sequence>
<dbReference type="AlphaFoldDB" id="A0A6P0GZ40"/>
<name>A0A6P0GZ40_XANPE</name>